<name>A0ABP5XDS6_9ACTN</name>
<evidence type="ECO:0000313" key="3">
    <source>
        <dbReference type="Proteomes" id="UP001500460"/>
    </source>
</evidence>
<accession>A0ABP5XDS6</accession>
<evidence type="ECO:0000313" key="2">
    <source>
        <dbReference type="EMBL" id="GAA2447485.1"/>
    </source>
</evidence>
<keyword evidence="3" id="KW-1185">Reference proteome</keyword>
<comment type="caution">
    <text evidence="2">The sequence shown here is derived from an EMBL/GenBank/DDBJ whole genome shotgun (WGS) entry which is preliminary data.</text>
</comment>
<evidence type="ECO:0008006" key="4">
    <source>
        <dbReference type="Google" id="ProtNLM"/>
    </source>
</evidence>
<feature type="region of interest" description="Disordered" evidence="1">
    <location>
        <begin position="1"/>
        <end position="33"/>
    </location>
</feature>
<reference evidence="3" key="1">
    <citation type="journal article" date="2019" name="Int. J. Syst. Evol. Microbiol.">
        <title>The Global Catalogue of Microorganisms (GCM) 10K type strain sequencing project: providing services to taxonomists for standard genome sequencing and annotation.</title>
        <authorList>
            <consortium name="The Broad Institute Genomics Platform"/>
            <consortium name="The Broad Institute Genome Sequencing Center for Infectious Disease"/>
            <person name="Wu L."/>
            <person name="Ma J."/>
        </authorList>
    </citation>
    <scope>NUCLEOTIDE SEQUENCE [LARGE SCALE GENOMIC DNA]</scope>
    <source>
        <strain evidence="3">JCM 6922</strain>
    </source>
</reference>
<dbReference type="EMBL" id="BAAATK010000031">
    <property type="protein sequence ID" value="GAA2447485.1"/>
    <property type="molecule type" value="Genomic_DNA"/>
</dbReference>
<evidence type="ECO:0000256" key="1">
    <source>
        <dbReference type="SAM" id="MobiDB-lite"/>
    </source>
</evidence>
<feature type="compositionally biased region" description="Low complexity" evidence="1">
    <location>
        <begin position="10"/>
        <end position="33"/>
    </location>
</feature>
<dbReference type="Proteomes" id="UP001500460">
    <property type="component" value="Unassembled WGS sequence"/>
</dbReference>
<proteinExistence type="predicted"/>
<gene>
    <name evidence="2" type="ORF">GCM10010421_44190</name>
</gene>
<organism evidence="2 3">
    <name type="scientific">Streptomyces glaucus</name>
    <dbReference type="NCBI Taxonomy" id="284029"/>
    <lineage>
        <taxon>Bacteria</taxon>
        <taxon>Bacillati</taxon>
        <taxon>Actinomycetota</taxon>
        <taxon>Actinomycetes</taxon>
        <taxon>Kitasatosporales</taxon>
        <taxon>Streptomycetaceae</taxon>
        <taxon>Streptomyces</taxon>
    </lineage>
</organism>
<protein>
    <recommendedName>
        <fullName evidence="4">Secreted protein</fullName>
    </recommendedName>
</protein>
<sequence>MGTPRDTTGSDPAAGEAEAGSADAQTQAAVTATPASRVLRGLRAGFRGVEGEGVVLRLTAHSSLCSGAGEENLAPLVYRR</sequence>